<evidence type="ECO:0000259" key="3">
    <source>
        <dbReference type="Pfam" id="PF25023"/>
    </source>
</evidence>
<feature type="domain" description="Teneurin-like YD-shell" evidence="3">
    <location>
        <begin position="1049"/>
        <end position="1288"/>
    </location>
</feature>
<sequence>MPIENKGFTALFGEKKNQLDHLQAKMASILPAFPGQNVAKYFDLAIGVDFHSTIFPPSPLLPVPHIGMVFDIMSAIMAGIASVLPEPPAPPPPAEGEEAVEAPVTVLSVASAVVNAMKPSVKVHNQWVANAGTGIQHLPALIAHILPVVSPMASSEMWMGSSTVLADGGPCSTQFHPALSCNIVGIPSIGRRNKPPKPKMALMAPTSMLLIITSGGKPVLAGGPPTIDLFQLMFKMALKGLGKLWKKAKGKVKGPDTKNPHLGKAQPEANVKCKGEPVDVASGKVFSKNVDFHLPGPIPLVWERIYYSNAAVEGPLGYNWHHSYNMGVYDMGNGWFTVRLKDGREASLPVLVPGDAYYDRREQMLWQRDGNRYALVDDDKYIYRFEGPQNRQGFQMLSSIETMGGFSILFQYDAAGQLTEIRDSGNRRLLVEEDGKGHIARIYTLVKGEEITFIRYAYDDDDNLVETSDALHARKSFFYEDHLLVRLTNQEGMNFYWEYEGKGDEAKCIHTWGDNGVLEYWFEYEEGKTTDRNSLGHISEHYYDEQLLIYKIVDGNGGATYQSYNDFGELELVVNPEGLSIKYEHNQWGKVVKHVNENGDATLFKYDEQLSLTQVTFPGGAAYKRTYDSKGRLLSRLHADGKALHYIYEGPMLKAVTDHYGRKFHFYYDEQNNLTRLDFGEKGYLSWAYDYLGRVLMATDIEGNNTLYEYDAAGNAVFIQQPDGTRHYMEYDAAGNLMHAHDNNGHDVAFSYGALGVLTGRRQNGSEIHFHYDTELRIRSIANEAGELYRFGHDAVGNVVSEWGFDGLQRRYVRDGAGRIVKILRPDARWTSYVYDGTGNTISEEHYDGTATAYRYSRDGLMAEAFNEESHIHFFRDIAGRVIKEQQGACFIERKYNTDGNCEHVSSSLGASIDLGYSTDGFLNRIVLQDGDEQAGWSSLWQRNNSGLEVFRQLTGGVEVKTERDKLGRIALQRITNLSVEEGRNRYEWGRDNKLNRIVNELTRSSINFEYDLLDNLARANYTTGASIDTIYKVPDKAGNLFRTPKRADRTYGKGGRLLQDDKYYYHYDAEGNLLFKEFATNTNRNADDKTELLGVKMIAAKGSATGWLYEWTGNGMLKRVVGPAGRVVDFSYDPLGRRMAKKSNGKVTRWIWNSNVPLHEWTYAGDFPPAASVDASGKIYQEEEPVNDLITWLFEEGTFVPCARIEKEHSYSIVADHLGTPTHAFDDTGRKVWERQLDCYGNLYVETGERNFIPYLYQGQYIDEETGLAYNRFRYYDPEAGLYVSQDPIGLHGGMLLYGYVKNVNGWVDVLGLSRGPVDGDYSEMMSVDGYQKHHIIADSLRDHPLLEELGYDINNNRNLVYLPESRSVDPTRTVHNGSHRKWHKEHAKAELDRIRAMDASPEVKRMHVDAYTDNMRKKYLAKEPDVQLNKHH</sequence>
<dbReference type="InterPro" id="IPR006530">
    <property type="entry name" value="YD"/>
</dbReference>
<dbReference type="Proteomes" id="UP000627292">
    <property type="component" value="Unassembled WGS sequence"/>
</dbReference>
<evidence type="ECO:0000313" key="4">
    <source>
        <dbReference type="EMBL" id="GGH80267.1"/>
    </source>
</evidence>
<evidence type="ECO:0000259" key="2">
    <source>
        <dbReference type="Pfam" id="PF20148"/>
    </source>
</evidence>
<dbReference type="InterPro" id="IPR032871">
    <property type="entry name" value="AHH_dom_containing"/>
</dbReference>
<dbReference type="InterPro" id="IPR045351">
    <property type="entry name" value="DUF6531"/>
</dbReference>
<dbReference type="RefSeq" id="WP_188957854.1">
    <property type="nucleotide sequence ID" value="NZ_BMIB01000005.1"/>
</dbReference>
<protein>
    <submittedName>
        <fullName evidence="4">Type IV secretion protein Rhs</fullName>
    </submittedName>
</protein>
<accession>A0A917MYR2</accession>
<reference evidence="4" key="2">
    <citation type="submission" date="2020-09" db="EMBL/GenBank/DDBJ databases">
        <authorList>
            <person name="Sun Q."/>
            <person name="Zhou Y."/>
        </authorList>
    </citation>
    <scope>NUCLEOTIDE SEQUENCE</scope>
    <source>
        <strain evidence="4">CGMCC 1.15290</strain>
    </source>
</reference>
<evidence type="ECO:0000313" key="5">
    <source>
        <dbReference type="Proteomes" id="UP000627292"/>
    </source>
</evidence>
<gene>
    <name evidence="4" type="ORF">GCM10011379_50890</name>
</gene>
<feature type="domain" description="DUF6531" evidence="2">
    <location>
        <begin position="275"/>
        <end position="346"/>
    </location>
</feature>
<dbReference type="NCBIfam" id="TIGR03696">
    <property type="entry name" value="Rhs_assc_core"/>
    <property type="match status" value="1"/>
</dbReference>
<dbReference type="PANTHER" id="PTHR32305">
    <property type="match status" value="1"/>
</dbReference>
<organism evidence="4 5">
    <name type="scientific">Filimonas zeae</name>
    <dbReference type="NCBI Taxonomy" id="1737353"/>
    <lineage>
        <taxon>Bacteria</taxon>
        <taxon>Pseudomonadati</taxon>
        <taxon>Bacteroidota</taxon>
        <taxon>Chitinophagia</taxon>
        <taxon>Chitinophagales</taxon>
        <taxon>Chitinophagaceae</taxon>
        <taxon>Filimonas</taxon>
    </lineage>
</organism>
<dbReference type="CDD" id="cd14740">
    <property type="entry name" value="PAAR_4"/>
    <property type="match status" value="1"/>
</dbReference>
<dbReference type="InterPro" id="IPR022385">
    <property type="entry name" value="Rhs_assc_core"/>
</dbReference>
<dbReference type="Pfam" id="PF25023">
    <property type="entry name" value="TEN_YD-shell"/>
    <property type="match status" value="2"/>
</dbReference>
<dbReference type="Gene3D" id="2.180.10.10">
    <property type="entry name" value="RHS repeat-associated core"/>
    <property type="match status" value="2"/>
</dbReference>
<proteinExistence type="predicted"/>
<dbReference type="Pfam" id="PF14412">
    <property type="entry name" value="AHH"/>
    <property type="match status" value="1"/>
</dbReference>
<dbReference type="InterPro" id="IPR056823">
    <property type="entry name" value="TEN-like_YD-shell"/>
</dbReference>
<dbReference type="PANTHER" id="PTHR32305:SF15">
    <property type="entry name" value="PROTEIN RHSA-RELATED"/>
    <property type="match status" value="1"/>
</dbReference>
<keyword evidence="5" id="KW-1185">Reference proteome</keyword>
<dbReference type="SUPFAM" id="SSF50956">
    <property type="entry name" value="Thermostable phytase (3-phytase)"/>
    <property type="match status" value="1"/>
</dbReference>
<dbReference type="NCBIfam" id="TIGR01643">
    <property type="entry name" value="YD_repeat_2x"/>
    <property type="match status" value="3"/>
</dbReference>
<name>A0A917MYR2_9BACT</name>
<dbReference type="InterPro" id="IPR050708">
    <property type="entry name" value="T6SS_VgrG/RHS"/>
</dbReference>
<dbReference type="EMBL" id="BMIB01000005">
    <property type="protein sequence ID" value="GGH80267.1"/>
    <property type="molecule type" value="Genomic_DNA"/>
</dbReference>
<reference evidence="4" key="1">
    <citation type="journal article" date="2014" name="Int. J. Syst. Evol. Microbiol.">
        <title>Complete genome sequence of Corynebacterium casei LMG S-19264T (=DSM 44701T), isolated from a smear-ripened cheese.</title>
        <authorList>
            <consortium name="US DOE Joint Genome Institute (JGI-PGF)"/>
            <person name="Walter F."/>
            <person name="Albersmeier A."/>
            <person name="Kalinowski J."/>
            <person name="Ruckert C."/>
        </authorList>
    </citation>
    <scope>NUCLEOTIDE SEQUENCE</scope>
    <source>
        <strain evidence="4">CGMCC 1.15290</strain>
    </source>
</reference>
<evidence type="ECO:0000256" key="1">
    <source>
        <dbReference type="ARBA" id="ARBA00022737"/>
    </source>
</evidence>
<dbReference type="Pfam" id="PF20148">
    <property type="entry name" value="DUF6531"/>
    <property type="match status" value="1"/>
</dbReference>
<keyword evidence="1" id="KW-0677">Repeat</keyword>
<feature type="domain" description="Teneurin-like YD-shell" evidence="3">
    <location>
        <begin position="649"/>
        <end position="781"/>
    </location>
</feature>
<comment type="caution">
    <text evidence="4">The sequence shown here is derived from an EMBL/GenBank/DDBJ whole genome shotgun (WGS) entry which is preliminary data.</text>
</comment>